<accession>F6EJ23</accession>
<reference evidence="5 6" key="1">
    <citation type="journal article" date="2011" name="J. Bacteriol.">
        <title>Complete genome sequence of Amycolicicoccus subflavus DQS3-9A1T, an actinomycete isolated from crude oil-polluted soil.</title>
        <authorList>
            <person name="Cai M."/>
            <person name="Chen W.M."/>
            <person name="Nie Y."/>
            <person name="Chi C.Q."/>
            <person name="Wang Y.N."/>
            <person name="Tang Y.Q."/>
            <person name="Li G.Y."/>
            <person name="Wu X.L."/>
        </authorList>
    </citation>
    <scope>NUCLEOTIDE SEQUENCE [LARGE SCALE GENOMIC DNA]</scope>
    <source>
        <strain evidence="6">DSM 45089 / DQS3-9A1</strain>
    </source>
</reference>
<dbReference type="SUPFAM" id="SSF46894">
    <property type="entry name" value="C-terminal effector domain of the bipartite response regulators"/>
    <property type="match status" value="1"/>
</dbReference>
<dbReference type="InterPro" id="IPR011990">
    <property type="entry name" value="TPR-like_helical_dom_sf"/>
</dbReference>
<evidence type="ECO:0000259" key="4">
    <source>
        <dbReference type="PROSITE" id="PS50043"/>
    </source>
</evidence>
<sequence>MSVVESLLEARAAFERREWVAAYEGLSAMSPAELTGQDFANLATAAALTGRRNDCIQALQRAYQLLHKSGDVLAAVRCACSLAQVLTKAGETAVAGGWIARASRLLDDLGGDVAERGYVQLLVMFRHIFAGEFPQAAVCASAVTDYGKRFSDPDLLAMGLCSQGRMAMYEGRVQEGIALLDEAMVGISTGEVSPLFAGRVYCTMIEGCQEVSDYGRVIEWTMALTRWCDDQPGLVVFTGQCAVHRGQIMRIRGAYREALREYAGAVDRYIAAGTEDAVGLAMAEKGEVLRILGKYKEAEQAYSAATAYGHDPQPGLALVWLACGQTRAAAAAVRRILEEAQNPVHRSRVLPASIEVLLAVGDMDAASAASAELDRIATAFGCTALLASANYAGGQVLLAKGEAGDATPRFRSAAHDWALLGCQYESARCAVALGRGLSTLGDTESAAVQWVQARGIFRDLGATPAQREVDDLLVPSVPAGLTTREVEVLRLVAAGNSNADIATALFLSEKTVARHTSNIFGKIGVNTRTAAAKFAFEHRLA</sequence>
<dbReference type="InterPro" id="IPR000792">
    <property type="entry name" value="Tscrpt_reg_LuxR_C"/>
</dbReference>
<dbReference type="InterPro" id="IPR036388">
    <property type="entry name" value="WH-like_DNA-bd_sf"/>
</dbReference>
<dbReference type="HOGENOM" id="CLU_034929_0_0_11"/>
<evidence type="ECO:0000313" key="6">
    <source>
        <dbReference type="Proteomes" id="UP000009235"/>
    </source>
</evidence>
<dbReference type="Gene3D" id="1.10.10.10">
    <property type="entry name" value="Winged helix-like DNA-binding domain superfamily/Winged helix DNA-binding domain"/>
    <property type="match status" value="1"/>
</dbReference>
<dbReference type="PROSITE" id="PS00622">
    <property type="entry name" value="HTH_LUXR_1"/>
    <property type="match status" value="1"/>
</dbReference>
<keyword evidence="6" id="KW-1185">Reference proteome</keyword>
<dbReference type="PANTHER" id="PTHR44688">
    <property type="entry name" value="DNA-BINDING TRANSCRIPTIONAL ACTIVATOR DEVR_DOSR"/>
    <property type="match status" value="1"/>
</dbReference>
<proteinExistence type="predicted"/>
<dbReference type="AlphaFoldDB" id="F6EJ23"/>
<keyword evidence="3" id="KW-0804">Transcription</keyword>
<evidence type="ECO:0000256" key="1">
    <source>
        <dbReference type="ARBA" id="ARBA00023015"/>
    </source>
</evidence>
<dbReference type="EMBL" id="CP002786">
    <property type="protein sequence ID" value="AEF41255.1"/>
    <property type="molecule type" value="Genomic_DNA"/>
</dbReference>
<keyword evidence="2" id="KW-0238">DNA-binding</keyword>
<dbReference type="Gene3D" id="1.25.40.10">
    <property type="entry name" value="Tetratricopeptide repeat domain"/>
    <property type="match status" value="2"/>
</dbReference>
<keyword evidence="1" id="KW-0805">Transcription regulation</keyword>
<dbReference type="SUPFAM" id="SSF48452">
    <property type="entry name" value="TPR-like"/>
    <property type="match status" value="1"/>
</dbReference>
<name>F6EJ23_HOYSD</name>
<gene>
    <name evidence="5" type="ordered locus">AS9A_2808</name>
</gene>
<evidence type="ECO:0000256" key="2">
    <source>
        <dbReference type="ARBA" id="ARBA00023125"/>
    </source>
</evidence>
<evidence type="ECO:0000256" key="3">
    <source>
        <dbReference type="ARBA" id="ARBA00023163"/>
    </source>
</evidence>
<dbReference type="GO" id="GO:0006355">
    <property type="term" value="P:regulation of DNA-templated transcription"/>
    <property type="evidence" value="ECO:0007669"/>
    <property type="project" value="InterPro"/>
</dbReference>
<dbReference type="PROSITE" id="PS50043">
    <property type="entry name" value="HTH_LUXR_2"/>
    <property type="match status" value="1"/>
</dbReference>
<dbReference type="CDD" id="cd06170">
    <property type="entry name" value="LuxR_C_like"/>
    <property type="match status" value="1"/>
</dbReference>
<dbReference type="STRING" id="443218.AS9A_2808"/>
<dbReference type="eggNOG" id="COG0457">
    <property type="taxonomic scope" value="Bacteria"/>
</dbReference>
<dbReference type="Proteomes" id="UP000009235">
    <property type="component" value="Chromosome"/>
</dbReference>
<dbReference type="KEGG" id="asd:AS9A_2808"/>
<dbReference type="OrthoDB" id="27092at2"/>
<dbReference type="InterPro" id="IPR016032">
    <property type="entry name" value="Sig_transdc_resp-reg_C-effctor"/>
</dbReference>
<evidence type="ECO:0000313" key="5">
    <source>
        <dbReference type="EMBL" id="AEF41255.1"/>
    </source>
</evidence>
<organism evidence="5 6">
    <name type="scientific">Hoyosella subflava (strain DSM 45089 / JCM 17490 / NBRC 109087 / DQS3-9A1)</name>
    <name type="common">Amycolicicoccus subflavus</name>
    <dbReference type="NCBI Taxonomy" id="443218"/>
    <lineage>
        <taxon>Bacteria</taxon>
        <taxon>Bacillati</taxon>
        <taxon>Actinomycetota</taxon>
        <taxon>Actinomycetes</taxon>
        <taxon>Mycobacteriales</taxon>
        <taxon>Hoyosellaceae</taxon>
        <taxon>Hoyosella</taxon>
    </lineage>
</organism>
<dbReference type="PANTHER" id="PTHR44688:SF16">
    <property type="entry name" value="DNA-BINDING TRANSCRIPTIONAL ACTIVATOR DEVR_DOSR"/>
    <property type="match status" value="1"/>
</dbReference>
<dbReference type="RefSeq" id="WP_013807604.1">
    <property type="nucleotide sequence ID" value="NC_015564.1"/>
</dbReference>
<dbReference type="eggNOG" id="COG2197">
    <property type="taxonomic scope" value="Bacteria"/>
</dbReference>
<dbReference type="Pfam" id="PF00196">
    <property type="entry name" value="GerE"/>
    <property type="match status" value="1"/>
</dbReference>
<protein>
    <submittedName>
        <fullName evidence="5">Possible transcriptional regulator</fullName>
    </submittedName>
</protein>
<dbReference type="PRINTS" id="PR00038">
    <property type="entry name" value="HTHLUXR"/>
</dbReference>
<dbReference type="SMART" id="SM00421">
    <property type="entry name" value="HTH_LUXR"/>
    <property type="match status" value="1"/>
</dbReference>
<dbReference type="GO" id="GO:0003677">
    <property type="term" value="F:DNA binding"/>
    <property type="evidence" value="ECO:0007669"/>
    <property type="project" value="UniProtKB-KW"/>
</dbReference>
<feature type="domain" description="HTH luxR-type" evidence="4">
    <location>
        <begin position="474"/>
        <end position="539"/>
    </location>
</feature>